<protein>
    <recommendedName>
        <fullName evidence="3">Beta-ketoacyl synthase N-terminal domain-containing protein</fullName>
    </recommendedName>
</protein>
<dbReference type="AlphaFoldDB" id="A0A972JIE9"/>
<gene>
    <name evidence="1" type="ORF">HC757_02700</name>
</gene>
<accession>A0A972JIE9</accession>
<sequence>MAFVLNLAHSGLLIGKARDLASGAMLDEFAPEDGAVELEGGRILANFLPELAAEPDFAARAMALLQQLFATQHACPDNECVFLILPETLGTDEGALQSLLGRITARFPGLLAHADCKIFPYGSSGCLMALAAAKQQLTRRDSSSSLDGGQAGGRLWLVAIDSLADVALLETLAAEGRLLSQEHMGLAPSEGIVSLCLEHASQGLRLDFAATDADLGRTPAPQALGNLFTQVAQVASGALSGIYLPDNGDERLTELWLAAYPALAGVLDRQTRLVFPAYQSGELGAAGGLYRLLHLYQGFQRGSLSGEVLQCEISAKRYRATGLFSWQAMNDQPPQQGS</sequence>
<dbReference type="EMBL" id="JAAXYH010000001">
    <property type="protein sequence ID" value="NMH64085.1"/>
    <property type="molecule type" value="Genomic_DNA"/>
</dbReference>
<evidence type="ECO:0000313" key="2">
    <source>
        <dbReference type="Proteomes" id="UP000737113"/>
    </source>
</evidence>
<evidence type="ECO:0008006" key="3">
    <source>
        <dbReference type="Google" id="ProtNLM"/>
    </source>
</evidence>
<name>A0A972JIE9_9GAMM</name>
<dbReference type="Proteomes" id="UP000737113">
    <property type="component" value="Unassembled WGS sequence"/>
</dbReference>
<evidence type="ECO:0000313" key="1">
    <source>
        <dbReference type="EMBL" id="NMH64085.1"/>
    </source>
</evidence>
<reference evidence="1" key="1">
    <citation type="submission" date="2020-04" db="EMBL/GenBank/DDBJ databases">
        <title>Description of Shewanella salipaludis sp. nov., isolated from a salt marsh.</title>
        <authorList>
            <person name="Park S."/>
            <person name="Yoon J.-H."/>
        </authorList>
    </citation>
    <scope>NUCLEOTIDE SEQUENCE</scope>
    <source>
        <strain evidence="1">SHSM-M6</strain>
    </source>
</reference>
<keyword evidence="2" id="KW-1185">Reference proteome</keyword>
<organism evidence="1 2">
    <name type="scientific">Shewanella salipaludis</name>
    <dbReference type="NCBI Taxonomy" id="2723052"/>
    <lineage>
        <taxon>Bacteria</taxon>
        <taxon>Pseudomonadati</taxon>
        <taxon>Pseudomonadota</taxon>
        <taxon>Gammaproteobacteria</taxon>
        <taxon>Alteromonadales</taxon>
        <taxon>Shewanellaceae</taxon>
        <taxon>Shewanella</taxon>
    </lineage>
</organism>
<proteinExistence type="predicted"/>
<dbReference type="RefSeq" id="WP_169562748.1">
    <property type="nucleotide sequence ID" value="NZ_JAAXYH010000001.1"/>
</dbReference>
<comment type="caution">
    <text evidence="1">The sequence shown here is derived from an EMBL/GenBank/DDBJ whole genome shotgun (WGS) entry which is preliminary data.</text>
</comment>